<dbReference type="Proteomes" id="UP000784294">
    <property type="component" value="Unassembled WGS sequence"/>
</dbReference>
<proteinExistence type="predicted"/>
<protein>
    <submittedName>
        <fullName evidence="1">Uncharacterized protein</fullName>
    </submittedName>
</protein>
<comment type="caution">
    <text evidence="1">The sequence shown here is derived from an EMBL/GenBank/DDBJ whole genome shotgun (WGS) entry which is preliminary data.</text>
</comment>
<keyword evidence="2" id="KW-1185">Reference proteome</keyword>
<dbReference type="AlphaFoldDB" id="A0A3S5A299"/>
<name>A0A3S5A299_9PLAT</name>
<reference evidence="1" key="1">
    <citation type="submission" date="2018-11" db="EMBL/GenBank/DDBJ databases">
        <authorList>
            <consortium name="Pathogen Informatics"/>
        </authorList>
    </citation>
    <scope>NUCLEOTIDE SEQUENCE</scope>
</reference>
<evidence type="ECO:0000313" key="2">
    <source>
        <dbReference type="Proteomes" id="UP000784294"/>
    </source>
</evidence>
<accession>A0A3S5A299</accession>
<evidence type="ECO:0000313" key="1">
    <source>
        <dbReference type="EMBL" id="VEL09992.1"/>
    </source>
</evidence>
<dbReference type="EMBL" id="CAAALY010007756">
    <property type="protein sequence ID" value="VEL09992.1"/>
    <property type="molecule type" value="Genomic_DNA"/>
</dbReference>
<sequence length="88" mass="10140">MGNSDAACDVGGLTYFRTSALIVQFSSSRFSSDFPCVLRHPLDPNSRSFDISSHFLQTPFVFCGNLWPVKMRPNFIDKFRFRFFFISL</sequence>
<organism evidence="1 2">
    <name type="scientific">Protopolystoma xenopodis</name>
    <dbReference type="NCBI Taxonomy" id="117903"/>
    <lineage>
        <taxon>Eukaryota</taxon>
        <taxon>Metazoa</taxon>
        <taxon>Spiralia</taxon>
        <taxon>Lophotrochozoa</taxon>
        <taxon>Platyhelminthes</taxon>
        <taxon>Monogenea</taxon>
        <taxon>Polyopisthocotylea</taxon>
        <taxon>Polystomatidea</taxon>
        <taxon>Polystomatidae</taxon>
        <taxon>Protopolystoma</taxon>
    </lineage>
</organism>
<gene>
    <name evidence="1" type="ORF">PXEA_LOCUS3432</name>
</gene>